<keyword evidence="1" id="KW-0812">Transmembrane</keyword>
<evidence type="ECO:0000313" key="3">
    <source>
        <dbReference type="Proteomes" id="UP000179052"/>
    </source>
</evidence>
<sequence>MNISWPAKIILVLWFICGVASVAMALGYEAWWRSGIFALGFTLLFAISAIFIDSIAGSTIAIFIPGLTAVYWLPRSFWVWGALLVSFIFMWLGFWFISAERTSTLGTRPRHLLAAGLPMFLTGVALAGALFYYTYNQNPSPASLIPRPAFDLILPHIVKSMESIVPAAGPIDPNARVSDLFEGLILRQVEGKDGVVPLISAADMKLAVRLQRESWEKTLGFALTGEERIGDVLYRVATDKATSLVKPYAQFLGLAVAVGVFFALKTVSIFAYWLILLLVYIFTVLGKLLGLIKQEDHQITVRRQYI</sequence>
<name>A0A1G2LF89_9BACT</name>
<evidence type="ECO:0000256" key="1">
    <source>
        <dbReference type="SAM" id="Phobius"/>
    </source>
</evidence>
<dbReference type="Proteomes" id="UP000179052">
    <property type="component" value="Unassembled WGS sequence"/>
</dbReference>
<reference evidence="2 3" key="1">
    <citation type="journal article" date="2016" name="Nat. Commun.">
        <title>Thousands of microbial genomes shed light on interconnected biogeochemical processes in an aquifer system.</title>
        <authorList>
            <person name="Anantharaman K."/>
            <person name="Brown C.T."/>
            <person name="Hug L.A."/>
            <person name="Sharon I."/>
            <person name="Castelle C.J."/>
            <person name="Probst A.J."/>
            <person name="Thomas B.C."/>
            <person name="Singh A."/>
            <person name="Wilkins M.J."/>
            <person name="Karaoz U."/>
            <person name="Brodie E.L."/>
            <person name="Williams K.H."/>
            <person name="Hubbard S.S."/>
            <person name="Banfield J.F."/>
        </authorList>
    </citation>
    <scope>NUCLEOTIDE SEQUENCE [LARGE SCALE GENOMIC DNA]</scope>
</reference>
<feature type="transmembrane region" description="Helical" evidence="1">
    <location>
        <begin position="35"/>
        <end position="65"/>
    </location>
</feature>
<accession>A0A1G2LF89</accession>
<protein>
    <submittedName>
        <fullName evidence="2">Uncharacterized protein</fullName>
    </submittedName>
</protein>
<proteinExistence type="predicted"/>
<dbReference type="STRING" id="1802283.A3H71_02170"/>
<dbReference type="EMBL" id="MHQV01000033">
    <property type="protein sequence ID" value="OHA10295.1"/>
    <property type="molecule type" value="Genomic_DNA"/>
</dbReference>
<gene>
    <name evidence="2" type="ORF">A3H71_02170</name>
</gene>
<feature type="transmembrane region" description="Helical" evidence="1">
    <location>
        <begin position="248"/>
        <end position="264"/>
    </location>
</feature>
<feature type="transmembrane region" description="Helical" evidence="1">
    <location>
        <begin position="270"/>
        <end position="292"/>
    </location>
</feature>
<feature type="transmembrane region" description="Helical" evidence="1">
    <location>
        <begin position="77"/>
        <end position="97"/>
    </location>
</feature>
<keyword evidence="1" id="KW-1133">Transmembrane helix</keyword>
<feature type="transmembrane region" description="Helical" evidence="1">
    <location>
        <begin position="117"/>
        <end position="135"/>
    </location>
</feature>
<evidence type="ECO:0000313" key="2">
    <source>
        <dbReference type="EMBL" id="OHA10295.1"/>
    </source>
</evidence>
<comment type="caution">
    <text evidence="2">The sequence shown here is derived from an EMBL/GenBank/DDBJ whole genome shotgun (WGS) entry which is preliminary data.</text>
</comment>
<organism evidence="2 3">
    <name type="scientific">Candidatus Sungbacteria bacterium RIFCSPLOWO2_02_FULL_48_13b</name>
    <dbReference type="NCBI Taxonomy" id="1802283"/>
    <lineage>
        <taxon>Bacteria</taxon>
        <taxon>Candidatus Sungiibacteriota</taxon>
    </lineage>
</organism>
<keyword evidence="1" id="KW-0472">Membrane</keyword>
<dbReference type="AlphaFoldDB" id="A0A1G2LF89"/>